<accession>A0A6C0LSZ0</accession>
<dbReference type="Gene3D" id="3.90.190.10">
    <property type="entry name" value="Protein tyrosine phosphatase superfamily"/>
    <property type="match status" value="1"/>
</dbReference>
<sequence length="262" mass="29741">MENCSYFIKDKGLFGSHPSNEDVTMLEGIGVKVFVDLTYENEKKIVPYTTNCRYISYPIKDNNIPYDRISFTVLIYNLCNILHTLPPGDLLYVHCKGGHGRSGVVVACIVSKFCNFSPKDAILHTTKSHDDRITMRDIWRRMGSPQTKQQKQFVYNMCRTVIITDRHLLSISSDFKVNIEGVVFNNALSAINNLISKGQTDLTAINTVLRERDIQHSHLVKILVDTGLKYIKVNDMQPYSNLVANCLSSLRSEYIIQNVNTG</sequence>
<dbReference type="Pfam" id="PF22784">
    <property type="entry name" value="PTP-SAK"/>
    <property type="match status" value="1"/>
</dbReference>
<dbReference type="GO" id="GO:0016791">
    <property type="term" value="F:phosphatase activity"/>
    <property type="evidence" value="ECO:0007669"/>
    <property type="project" value="UniProtKB-ARBA"/>
</dbReference>
<dbReference type="PROSITE" id="PS00383">
    <property type="entry name" value="TYR_PHOSPHATASE_1"/>
    <property type="match status" value="1"/>
</dbReference>
<dbReference type="AlphaFoldDB" id="A0A6C0LSZ0"/>
<dbReference type="InterPro" id="IPR057023">
    <property type="entry name" value="PTP-SAK"/>
</dbReference>
<keyword evidence="1" id="KW-0378">Hydrolase</keyword>
<dbReference type="InterPro" id="IPR000387">
    <property type="entry name" value="Tyr_Pase_dom"/>
</dbReference>
<reference evidence="3" key="1">
    <citation type="journal article" date="2020" name="Nature">
        <title>Giant virus diversity and host interactions through global metagenomics.</title>
        <authorList>
            <person name="Schulz F."/>
            <person name="Roux S."/>
            <person name="Paez-Espino D."/>
            <person name="Jungbluth S."/>
            <person name="Walsh D.A."/>
            <person name="Denef V.J."/>
            <person name="McMahon K.D."/>
            <person name="Konstantinidis K.T."/>
            <person name="Eloe-Fadrosh E.A."/>
            <person name="Kyrpides N.C."/>
            <person name="Woyke T."/>
        </authorList>
    </citation>
    <scope>NUCLEOTIDE SEQUENCE</scope>
    <source>
        <strain evidence="3">GVMAG-S-1016704-142</strain>
    </source>
</reference>
<organism evidence="3">
    <name type="scientific">viral metagenome</name>
    <dbReference type="NCBI Taxonomy" id="1070528"/>
    <lineage>
        <taxon>unclassified sequences</taxon>
        <taxon>metagenomes</taxon>
        <taxon>organismal metagenomes</taxon>
    </lineage>
</organism>
<evidence type="ECO:0000313" key="3">
    <source>
        <dbReference type="EMBL" id="QHU33986.1"/>
    </source>
</evidence>
<evidence type="ECO:0000256" key="1">
    <source>
        <dbReference type="ARBA" id="ARBA00022801"/>
    </source>
</evidence>
<dbReference type="EMBL" id="MN740565">
    <property type="protein sequence ID" value="QHU33986.1"/>
    <property type="molecule type" value="Genomic_DNA"/>
</dbReference>
<dbReference type="InterPro" id="IPR016130">
    <property type="entry name" value="Tyr_Pase_AS"/>
</dbReference>
<dbReference type="PROSITE" id="PS50056">
    <property type="entry name" value="TYR_PHOSPHATASE_2"/>
    <property type="match status" value="1"/>
</dbReference>
<evidence type="ECO:0000259" key="2">
    <source>
        <dbReference type="PROSITE" id="PS50056"/>
    </source>
</evidence>
<protein>
    <recommendedName>
        <fullName evidence="2">Tyrosine specific protein phosphatases domain-containing protein</fullName>
    </recommendedName>
</protein>
<name>A0A6C0LSZ0_9ZZZZ</name>
<proteinExistence type="predicted"/>
<feature type="domain" description="Tyrosine specific protein phosphatases" evidence="2">
    <location>
        <begin position="76"/>
        <end position="107"/>
    </location>
</feature>
<dbReference type="SUPFAM" id="SSF52799">
    <property type="entry name" value="(Phosphotyrosine protein) phosphatases II"/>
    <property type="match status" value="1"/>
</dbReference>
<dbReference type="InterPro" id="IPR029021">
    <property type="entry name" value="Prot-tyrosine_phosphatase-like"/>
</dbReference>